<reference evidence="2" key="2">
    <citation type="journal article" date="2016" name="ChemBioChem">
        <title>Five-Membered Cyclitol Phosphate Formation by a myo-Inositol Phosphate Synthase Orthologue in the Biosynthesis of the Carbocyclic Nucleoside Antibiotic Aristeromycin.</title>
        <authorList>
            <person name="Kudo F."/>
            <person name="Tsunoda T."/>
            <person name="Takashima M."/>
            <person name="Eguchi T."/>
        </authorList>
    </citation>
    <scope>NUCLEOTIDE SEQUENCE</scope>
</reference>
<dbReference type="EMBL" id="AB621339">
    <property type="protein sequence ID" value="BAL14867.1"/>
    <property type="molecule type" value="Genomic_DNA"/>
</dbReference>
<accession>G5EKN0</accession>
<proteinExistence type="predicted"/>
<dbReference type="AlphaFoldDB" id="G5EKN0"/>
<dbReference type="InterPro" id="IPR034686">
    <property type="entry name" value="Terpene_cyclase-like_2"/>
</dbReference>
<dbReference type="SUPFAM" id="SSF48576">
    <property type="entry name" value="Terpenoid synthases"/>
    <property type="match status" value="1"/>
</dbReference>
<evidence type="ECO:0000256" key="1">
    <source>
        <dbReference type="ARBA" id="ARBA00023239"/>
    </source>
</evidence>
<reference evidence="2" key="1">
    <citation type="journal article" date="2011" name="ChemBioChem">
        <title>Genome Mining Reveals Two Novel Bacterial Sesquiterpene Cyclases: (-)-Germacradien-4-ol and (-)-epi-alpha-Bisabolol Synthases from Streptomyces citricolor.</title>
        <authorList>
            <person name="Nakano D."/>
            <person name="Kudo F."/>
            <person name="Eguchi T."/>
            <person name="Ohnishi Y."/>
        </authorList>
    </citation>
    <scope>NUCLEOTIDE SEQUENCE</scope>
</reference>
<sequence>MNSLLHAAELAPKKRNCSPRSPEEFEAAVTRHTAWAVGRHLLAPQDVPHYRLALPDLIGHAYPRARGPELDLLLDILGWFTILDDRFDGPVGHRPKDAHALIDPLLGILRYPGPPAIAPEDPLVAAWRDLWHRQAGPMPDTWRHRAAAEWQACLTTFLAETHHRAGGTTPDLPETALLRRHASCLYPFMNMLERVRGTEAPALLLAEPALYRLRAYTADAATLINDLCSLQREEGLPAVQFNMVMTLQRTHGLSRNQAVQVVRTRVRRLRDDSEVLRGHLLRRHPAAGWYLNGTRDMVDGLHVWAGTSRRYHP</sequence>
<dbReference type="Gene3D" id="1.10.600.10">
    <property type="entry name" value="Farnesyl Diphosphate Synthase"/>
    <property type="match status" value="1"/>
</dbReference>
<protein>
    <submittedName>
        <fullName evidence="2">Epi-alfa-bisabolol synthase</fullName>
    </submittedName>
</protein>
<dbReference type="Pfam" id="PF19086">
    <property type="entry name" value="Terpene_syn_C_2"/>
    <property type="match status" value="1"/>
</dbReference>
<dbReference type="GO" id="GO:0010333">
    <property type="term" value="F:terpene synthase activity"/>
    <property type="evidence" value="ECO:0007669"/>
    <property type="project" value="InterPro"/>
</dbReference>
<dbReference type="InterPro" id="IPR008949">
    <property type="entry name" value="Isoprenoid_synthase_dom_sf"/>
</dbReference>
<gene>
    <name evidence="2" type="primary">SC2</name>
</gene>
<name>G5EKN0_9ACTN</name>
<dbReference type="SFLD" id="SFLDS00005">
    <property type="entry name" value="Isoprenoid_Synthase_Type_I"/>
    <property type="match status" value="1"/>
</dbReference>
<dbReference type="SMR" id="G5EKN0"/>
<organism evidence="2">
    <name type="scientific">Streptomyces citricolor</name>
    <dbReference type="NCBI Taxonomy" id="212427"/>
    <lineage>
        <taxon>Bacteria</taxon>
        <taxon>Bacillati</taxon>
        <taxon>Actinomycetota</taxon>
        <taxon>Actinomycetes</taxon>
        <taxon>Kitasatosporales</taxon>
        <taxon>Streptomycetaceae</taxon>
        <taxon>Streptomyces</taxon>
    </lineage>
</organism>
<keyword evidence="1" id="KW-0456">Lyase</keyword>
<evidence type="ECO:0000313" key="2">
    <source>
        <dbReference type="EMBL" id="BAL14867.1"/>
    </source>
</evidence>
<dbReference type="SFLD" id="SFLDG01020">
    <property type="entry name" value="Terpene_Cyclase_Like_2"/>
    <property type="match status" value="1"/>
</dbReference>